<keyword evidence="2" id="KW-1185">Reference proteome</keyword>
<dbReference type="EMBL" id="RBWS01000006">
    <property type="protein sequence ID" value="RKO72130.1"/>
    <property type="molecule type" value="Genomic_DNA"/>
</dbReference>
<organism evidence="1 2">
    <name type="scientific">Sphingobacterium puteale</name>
    <dbReference type="NCBI Taxonomy" id="2420510"/>
    <lineage>
        <taxon>Bacteria</taxon>
        <taxon>Pseudomonadati</taxon>
        <taxon>Bacteroidota</taxon>
        <taxon>Sphingobacteriia</taxon>
        <taxon>Sphingobacteriales</taxon>
        <taxon>Sphingobacteriaceae</taxon>
        <taxon>Sphingobacterium</taxon>
    </lineage>
</organism>
<evidence type="ECO:0000313" key="2">
    <source>
        <dbReference type="Proteomes" id="UP000282423"/>
    </source>
</evidence>
<protein>
    <submittedName>
        <fullName evidence="1">Uncharacterized protein</fullName>
    </submittedName>
</protein>
<gene>
    <name evidence="1" type="ORF">D7322_08550</name>
</gene>
<accession>A0A420W0N7</accession>
<dbReference type="RefSeq" id="WP_121123201.1">
    <property type="nucleotide sequence ID" value="NZ_RBWS01000006.1"/>
</dbReference>
<proteinExistence type="predicted"/>
<dbReference type="Proteomes" id="UP000282423">
    <property type="component" value="Unassembled WGS sequence"/>
</dbReference>
<evidence type="ECO:0000313" key="1">
    <source>
        <dbReference type="EMBL" id="RKO72130.1"/>
    </source>
</evidence>
<reference evidence="1 2" key="1">
    <citation type="submission" date="2018-10" db="EMBL/GenBank/DDBJ databases">
        <title>Sphingobacterium sp. M05W1-28.</title>
        <authorList>
            <person name="Cai H."/>
        </authorList>
    </citation>
    <scope>NUCLEOTIDE SEQUENCE [LARGE SCALE GENOMIC DNA]</scope>
    <source>
        <strain evidence="1 2">M05W1-28</strain>
    </source>
</reference>
<name>A0A420W0N7_9SPHI</name>
<dbReference type="InterPro" id="IPR027417">
    <property type="entry name" value="P-loop_NTPase"/>
</dbReference>
<dbReference type="SUPFAM" id="SSF52540">
    <property type="entry name" value="P-loop containing nucleoside triphosphate hydrolases"/>
    <property type="match status" value="1"/>
</dbReference>
<dbReference type="OrthoDB" id="8910972at2"/>
<sequence length="1285" mass="146455">MKINQITYQEIELLGDLALSKLLLSLLNNEARKYKFTGITDVIVPLKINVADGGDDGRVKCANTGESQYICNNFSIFQNKATDLSPSSIYSEFFRIDSPPQGEVVASEGVLGKPAIPRQLELKDKIKEVLDEGGQYIFFIGHGYNSSLKQRRLQEAHRALNDYNDLHSTRYTPDQVRILEANDIANWTNDFIQSVIFVQSENGIERIQGLKTLSELKDYSEIYEIKFHSNSELDQHIKQIQITISQDRGVLRIIGHSGLGKTRLVYEAIKASGALSEAVYFDIVNQADSIVNFVRTYGKSMAGILVVDNCDYYHHKLLKDEIKRQGSLLKLITVDYNVSEESDKSKTMVEEYVFLSNRNSHDVVKKILNDQFKESLTREQIDQIAVYSEGYPGMAVLFAKNLLYNEVNFSELLGEELIKKLAFGRQVGSDDRFQILKACSIFSSFGRPNSQIAGILNTDEKTFYKEQMEFIINKICDRSCSKNQFLEATEYFENNRVLERRGAYLSAKPTPLAVKLAMSWWKYADPEELKELFPELERLQLAVPLVDRLSELDQLREAKIVVNDLWGPNSPFGKAEVLNTGLGSRLFRSVVPVNPESTLTALEIEFGTLEINELKETVGPGRRNLIWALEALVFREELFQRSVALMFRFAAAENENISNNATGQLLHLFHIVLPGTQADLKERIKAIDLHLEDSDPRIRHLAVLAMIQGLKGDSFRRDIGPEKQGSSVPLKDFDPSWPQIAEYWANLLERLVYVANVNEEEREVIKGAIATATRSLIRENLAYLLKNAIEKIVIFDDSYWEEAINQLSSALKYEVINNEEADLVERIQILLEPKSLRNKVSYYVSVPPWDLDFDYKLDGRYIDRVGDNAKQFAEKIVNEKEDILSILPYLLSGEQRKGFVFGYRLGELLNDAELAYEMLKVIKELPLDDQNAVVLAGYVSSLEQSKRKAITDSIIQDNELSRYSVYITSVQVPDISEINKLFQLLDRGAIEPSQFYQLLNGRGFDGLEFNEVLDVLSTLSSYPNAEAVSFDIGAQYVRRREESWLILKPFLMTLILNNNFLKARPSHNFHYSWKSVIDRLFKENQETELIEVLLRQIVEVAKDYGIYSLDHYLKDIINHVILTDFDLFLSVIGTALLDDEIYISLKYLLGSKNGEYGEVGVLDHANVDKLIGWARDNSPKAAKRLAYMMPVTVFGDATKWHHLALKMIDEFGELDGFMNELAANIGSYGSVGSQVPYLEKQKELISKLLNHSSSKVVVWAKSMVQYLNTEIERSRLDDQNEIVWY</sequence>
<comment type="caution">
    <text evidence="1">The sequence shown here is derived from an EMBL/GenBank/DDBJ whole genome shotgun (WGS) entry which is preliminary data.</text>
</comment>